<dbReference type="EMBL" id="GL833008">
    <property type="protein sequence ID" value="EGD81859.1"/>
    <property type="molecule type" value="Genomic_DNA"/>
</dbReference>
<name>F2UTA3_SALR5</name>
<accession>F2UTA3</accession>
<evidence type="ECO:0000256" key="1">
    <source>
        <dbReference type="SAM" id="MobiDB-lite"/>
    </source>
</evidence>
<proteinExistence type="predicted"/>
<dbReference type="GeneID" id="16068119"/>
<feature type="region of interest" description="Disordered" evidence="1">
    <location>
        <begin position="1"/>
        <end position="101"/>
    </location>
</feature>
<feature type="compositionally biased region" description="Basic residues" evidence="1">
    <location>
        <begin position="52"/>
        <end position="66"/>
    </location>
</feature>
<dbReference type="SUPFAM" id="SSF81995">
    <property type="entry name" value="beta-sandwich domain of Sec23/24"/>
    <property type="match status" value="1"/>
</dbReference>
<dbReference type="AlphaFoldDB" id="F2UTA3"/>
<sequence>MGSAGSVQKRKQKEGEGATSLGQRDEGENTDTAAQPLTKKERKQREKELKQQAKKNKKKEKKHKRGGGGEDQQQQQQQQQQLQQQQQQQQQHQQQLQQSDENGEWAALVHARQDFPTAKKLMIELRQVGVNIKAISPLSKHKLKAEDACLVLALLSSSFLKTKQCMRSLQSALQCTVPWIPLVLDQEFSAAKVPWLRNALHRVTPHHFAVTDGSVGGAVNDQVFYGQLVKLLPLLSRYPVGSHIQQETSAEDAQTSDLAKVVGVTAQIQSSDENACERGLLGAIDMSFSPTDREHLHNAGAIKACFSVFDAHAGSARLIAFATYCLVALFSSSAEDVMQHSSAIARQCVTNFQRYSSSRDVVLQSLTLLLYVLDEPRARSAATLPATLPGTVCRLATTHVAEEGILCQAVFAIEQLLGASINTPAATAAIGDSVARLRDAIKGMYAPGSFPRELAGTRIPALAGP</sequence>
<dbReference type="InParanoid" id="F2UTA3"/>
<dbReference type="Proteomes" id="UP000007799">
    <property type="component" value="Unassembled WGS sequence"/>
</dbReference>
<reference evidence="2" key="1">
    <citation type="submission" date="2009-08" db="EMBL/GenBank/DDBJ databases">
        <title>Annotation of Salpingoeca rosetta.</title>
        <authorList>
            <consortium name="The Broad Institute Genome Sequencing Platform"/>
            <person name="Russ C."/>
            <person name="Cuomo C."/>
            <person name="Burger G."/>
            <person name="Gray M.W."/>
            <person name="Holland P.W.H."/>
            <person name="King N."/>
            <person name="Lang F.B.F."/>
            <person name="Roger A.J."/>
            <person name="Ruiz-Trillo I."/>
            <person name="Young S.K."/>
            <person name="Zeng Q."/>
            <person name="Gargeya S."/>
            <person name="Alvarado L."/>
            <person name="Berlin A."/>
            <person name="Chapman S.B."/>
            <person name="Chen Z."/>
            <person name="Freedman E."/>
            <person name="Gellesch M."/>
            <person name="Goldberg J."/>
            <person name="Griggs A."/>
            <person name="Gujja S."/>
            <person name="Heilman E."/>
            <person name="Heiman D."/>
            <person name="Howarth C."/>
            <person name="Mehta T."/>
            <person name="Neiman D."/>
            <person name="Pearson M."/>
            <person name="Roberts A."/>
            <person name="Saif S."/>
            <person name="Shea T."/>
            <person name="Shenoy N."/>
            <person name="Sisk P."/>
            <person name="Stolte C."/>
            <person name="Sykes S."/>
            <person name="White J."/>
            <person name="Yandava C."/>
            <person name="Haas B."/>
            <person name="Nusbaum C."/>
            <person name="Birren B."/>
        </authorList>
    </citation>
    <scope>NUCLEOTIDE SEQUENCE [LARGE SCALE GENOMIC DNA]</scope>
    <source>
        <strain evidence="2">ATCC 50818</strain>
    </source>
</reference>
<evidence type="ECO:0008006" key="4">
    <source>
        <dbReference type="Google" id="ProtNLM"/>
    </source>
</evidence>
<gene>
    <name evidence="2" type="ORF">PTSG_11397</name>
</gene>
<keyword evidence="3" id="KW-1185">Reference proteome</keyword>
<protein>
    <recommendedName>
        <fullName evidence="4">TIR domain-containing protein</fullName>
    </recommendedName>
</protein>
<evidence type="ECO:0000313" key="2">
    <source>
        <dbReference type="EMBL" id="EGD81859.1"/>
    </source>
</evidence>
<dbReference type="RefSeq" id="XP_004987600.1">
    <property type="nucleotide sequence ID" value="XM_004987543.1"/>
</dbReference>
<dbReference type="KEGG" id="sre:PTSG_11397"/>
<evidence type="ECO:0000313" key="3">
    <source>
        <dbReference type="Proteomes" id="UP000007799"/>
    </source>
</evidence>
<organism evidence="3">
    <name type="scientific">Salpingoeca rosetta (strain ATCC 50818 / BSB-021)</name>
    <dbReference type="NCBI Taxonomy" id="946362"/>
    <lineage>
        <taxon>Eukaryota</taxon>
        <taxon>Choanoflagellata</taxon>
        <taxon>Craspedida</taxon>
        <taxon>Salpingoecidae</taxon>
        <taxon>Salpingoeca</taxon>
    </lineage>
</organism>
<feature type="compositionally biased region" description="Low complexity" evidence="1">
    <location>
        <begin position="72"/>
        <end position="98"/>
    </location>
</feature>